<dbReference type="SMART" id="SM00028">
    <property type="entry name" value="TPR"/>
    <property type="match status" value="3"/>
</dbReference>
<dbReference type="AlphaFoldDB" id="A0A3B0R8U6"/>
<dbReference type="PANTHER" id="PTHR45586:SF1">
    <property type="entry name" value="LIPOPOLYSACCHARIDE ASSEMBLY PROTEIN B"/>
    <property type="match status" value="1"/>
</dbReference>
<dbReference type="Gene3D" id="1.25.40.10">
    <property type="entry name" value="Tetratricopeptide repeat domain"/>
    <property type="match status" value="2"/>
</dbReference>
<organism evidence="3">
    <name type="scientific">hydrothermal vent metagenome</name>
    <dbReference type="NCBI Taxonomy" id="652676"/>
    <lineage>
        <taxon>unclassified sequences</taxon>
        <taxon>metagenomes</taxon>
        <taxon>ecological metagenomes</taxon>
    </lineage>
</organism>
<dbReference type="InterPro" id="IPR011990">
    <property type="entry name" value="TPR-like_helical_dom_sf"/>
</dbReference>
<evidence type="ECO:0000256" key="1">
    <source>
        <dbReference type="ARBA" id="ARBA00022737"/>
    </source>
</evidence>
<reference evidence="3" key="1">
    <citation type="submission" date="2018-06" db="EMBL/GenBank/DDBJ databases">
        <authorList>
            <person name="Zhirakovskaya E."/>
        </authorList>
    </citation>
    <scope>NUCLEOTIDE SEQUENCE</scope>
</reference>
<dbReference type="Pfam" id="PF13432">
    <property type="entry name" value="TPR_16"/>
    <property type="match status" value="2"/>
</dbReference>
<dbReference type="EMBL" id="UOEF01000026">
    <property type="protein sequence ID" value="VAV87917.1"/>
    <property type="molecule type" value="Genomic_DNA"/>
</dbReference>
<dbReference type="InterPro" id="IPR051012">
    <property type="entry name" value="CellSynth/LPSAsmb/PSIAsmb"/>
</dbReference>
<name>A0A3B0R8U6_9ZZZZ</name>
<dbReference type="InterPro" id="IPR019734">
    <property type="entry name" value="TPR_rpt"/>
</dbReference>
<protein>
    <submittedName>
        <fullName evidence="3">Uncharacterized protein</fullName>
    </submittedName>
</protein>
<keyword evidence="1" id="KW-0677">Repeat</keyword>
<feature type="non-terminal residue" evidence="3">
    <location>
        <position position="274"/>
    </location>
</feature>
<keyword evidence="2" id="KW-0802">TPR repeat</keyword>
<accession>A0A3B0R8U6</accession>
<dbReference type="SUPFAM" id="SSF48452">
    <property type="entry name" value="TPR-like"/>
    <property type="match status" value="2"/>
</dbReference>
<dbReference type="PROSITE" id="PS50005">
    <property type="entry name" value="TPR"/>
    <property type="match status" value="1"/>
</dbReference>
<gene>
    <name evidence="3" type="ORF">MNBD_ALPHA04-751</name>
</gene>
<sequence>MALSLSACGTGSGDPLADAQSAYAANDFRGARIYLMTALKENSSDPEANLLYGKTLLRLGDGVAAEAAFKKLSPIKKYQAELAPLMAHALLLRGMPKRALTLVQEIPAEHASIGYWVKSRSLLDLKREDEAVLAIGQGLQSAPNDPALLALRGTYEITQRNISAAKRTAALALKNGPNNLDALLLAGQIALMQQDLAGAKTHYNKALKLYPDTIVSLFSLAAVNADLGNQKEAKTGLKRVLELAPGHPMALFLMAKISFNDGNVERAQDLMQAA</sequence>
<dbReference type="PANTHER" id="PTHR45586">
    <property type="entry name" value="TPR REPEAT-CONTAINING PROTEIN PA4667"/>
    <property type="match status" value="1"/>
</dbReference>
<evidence type="ECO:0000313" key="3">
    <source>
        <dbReference type="EMBL" id="VAV87917.1"/>
    </source>
</evidence>
<proteinExistence type="predicted"/>
<evidence type="ECO:0000256" key="2">
    <source>
        <dbReference type="ARBA" id="ARBA00022803"/>
    </source>
</evidence>